<feature type="region of interest" description="Disordered" evidence="1">
    <location>
        <begin position="1"/>
        <end position="36"/>
    </location>
</feature>
<dbReference type="Proteomes" id="UP000800094">
    <property type="component" value="Unassembled WGS sequence"/>
</dbReference>
<dbReference type="OrthoDB" id="58379at2759"/>
<feature type="compositionally biased region" description="Pro residues" evidence="1">
    <location>
        <begin position="16"/>
        <end position="28"/>
    </location>
</feature>
<dbReference type="EMBL" id="ML987193">
    <property type="protein sequence ID" value="KAF2250654.1"/>
    <property type="molecule type" value="Genomic_DNA"/>
</dbReference>
<dbReference type="GeneID" id="54588740"/>
<dbReference type="PANTHER" id="PTHR38696:SF1">
    <property type="entry name" value="MEDIATOR OF RNA POLYMERASE II TRANSCRIPTION SUBUNIT 13"/>
    <property type="match status" value="1"/>
</dbReference>
<accession>A0A6A6IJA2</accession>
<dbReference type="AlphaFoldDB" id="A0A6A6IJA2"/>
<dbReference type="PANTHER" id="PTHR38696">
    <property type="entry name" value="MEDIATOR OF RNA POLYMERASE II TRANSCRIPTION SUBUNIT 13"/>
    <property type="match status" value="1"/>
</dbReference>
<protein>
    <submittedName>
        <fullName evidence="2">Uncharacterized protein</fullName>
    </submittedName>
</protein>
<organism evidence="2 3">
    <name type="scientific">Trematosphaeria pertusa</name>
    <dbReference type="NCBI Taxonomy" id="390896"/>
    <lineage>
        <taxon>Eukaryota</taxon>
        <taxon>Fungi</taxon>
        <taxon>Dikarya</taxon>
        <taxon>Ascomycota</taxon>
        <taxon>Pezizomycotina</taxon>
        <taxon>Dothideomycetes</taxon>
        <taxon>Pleosporomycetidae</taxon>
        <taxon>Pleosporales</taxon>
        <taxon>Massarineae</taxon>
        <taxon>Trematosphaeriaceae</taxon>
        <taxon>Trematosphaeria</taxon>
    </lineage>
</organism>
<gene>
    <name evidence="2" type="ORF">BU26DRAFT_603220</name>
</gene>
<proteinExistence type="predicted"/>
<evidence type="ECO:0000313" key="3">
    <source>
        <dbReference type="Proteomes" id="UP000800094"/>
    </source>
</evidence>
<dbReference type="RefSeq" id="XP_033685658.1">
    <property type="nucleotide sequence ID" value="XM_033835410.1"/>
</dbReference>
<evidence type="ECO:0000313" key="2">
    <source>
        <dbReference type="EMBL" id="KAF2250654.1"/>
    </source>
</evidence>
<sequence>MPLFKKKPHDGTSQPLIPPPEPTSPPAYAPSAPVPSSSYQPRLASLSFHMTDRIRLLHFPPEAIDVCRSTILSAWKPPHSGAIVIQDERPYGASHEFKLRGFPWALGSYQPVESSRLVCALLSTLHGLGWTLILTTDVTRKMRDKDTLVFRRRRMCLWSVTGAWSCFREATGCVPPEVSQATAAQLGPSWVQARSVHKSVADELKLHGSPWFANGIETMRVRELLLVLLESLEDEGWTVFASIDQKHGRDDYTETDTWYCCRPKGWVKGAPLYHN</sequence>
<reference evidence="2" key="1">
    <citation type="journal article" date="2020" name="Stud. Mycol.">
        <title>101 Dothideomycetes genomes: a test case for predicting lifestyles and emergence of pathogens.</title>
        <authorList>
            <person name="Haridas S."/>
            <person name="Albert R."/>
            <person name="Binder M."/>
            <person name="Bloem J."/>
            <person name="Labutti K."/>
            <person name="Salamov A."/>
            <person name="Andreopoulos B."/>
            <person name="Baker S."/>
            <person name="Barry K."/>
            <person name="Bills G."/>
            <person name="Bluhm B."/>
            <person name="Cannon C."/>
            <person name="Castanera R."/>
            <person name="Culley D."/>
            <person name="Daum C."/>
            <person name="Ezra D."/>
            <person name="Gonzalez J."/>
            <person name="Henrissat B."/>
            <person name="Kuo A."/>
            <person name="Liang C."/>
            <person name="Lipzen A."/>
            <person name="Lutzoni F."/>
            <person name="Magnuson J."/>
            <person name="Mondo S."/>
            <person name="Nolan M."/>
            <person name="Ohm R."/>
            <person name="Pangilinan J."/>
            <person name="Park H.-J."/>
            <person name="Ramirez L."/>
            <person name="Alfaro M."/>
            <person name="Sun H."/>
            <person name="Tritt A."/>
            <person name="Yoshinaga Y."/>
            <person name="Zwiers L.-H."/>
            <person name="Turgeon B."/>
            <person name="Goodwin S."/>
            <person name="Spatafora J."/>
            <person name="Crous P."/>
            <person name="Grigoriev I."/>
        </authorList>
    </citation>
    <scope>NUCLEOTIDE SEQUENCE</scope>
    <source>
        <strain evidence="2">CBS 122368</strain>
    </source>
</reference>
<evidence type="ECO:0000256" key="1">
    <source>
        <dbReference type="SAM" id="MobiDB-lite"/>
    </source>
</evidence>
<name>A0A6A6IJA2_9PLEO</name>
<keyword evidence="3" id="KW-1185">Reference proteome</keyword>